<dbReference type="Gene3D" id="2.140.10.30">
    <property type="entry name" value="Dipeptidylpeptidase IV, N-terminal domain"/>
    <property type="match status" value="1"/>
</dbReference>
<feature type="compositionally biased region" description="Basic and acidic residues" evidence="6">
    <location>
        <begin position="71"/>
        <end position="92"/>
    </location>
</feature>
<gene>
    <name evidence="10" type="primary">FAP</name>
</gene>
<dbReference type="Pfam" id="PF00930">
    <property type="entry name" value="DPPIV_N"/>
    <property type="match status" value="1"/>
</dbReference>
<dbReference type="InterPro" id="IPR002471">
    <property type="entry name" value="Pept_S9_AS"/>
</dbReference>
<keyword evidence="11" id="KW-1185">Reference proteome</keyword>
<dbReference type="InterPro" id="IPR002469">
    <property type="entry name" value="Peptidase_S9B_N"/>
</dbReference>
<reference evidence="10" key="3">
    <citation type="submission" date="2025-09" db="UniProtKB">
        <authorList>
            <consortium name="Ensembl"/>
        </authorList>
    </citation>
    <scope>IDENTIFICATION</scope>
</reference>
<evidence type="ECO:0000256" key="3">
    <source>
        <dbReference type="ARBA" id="ARBA00022670"/>
    </source>
</evidence>
<evidence type="ECO:0000313" key="10">
    <source>
        <dbReference type="Ensembl" id="ENSDCDP00010024689.1"/>
    </source>
</evidence>
<dbReference type="Proteomes" id="UP000694580">
    <property type="component" value="Chromosome 9"/>
</dbReference>
<evidence type="ECO:0000313" key="11">
    <source>
        <dbReference type="Proteomes" id="UP000694580"/>
    </source>
</evidence>
<dbReference type="GO" id="GO:0008239">
    <property type="term" value="F:dipeptidyl-peptidase activity"/>
    <property type="evidence" value="ECO:0007669"/>
    <property type="project" value="TreeGrafter"/>
</dbReference>
<proteinExistence type="predicted"/>
<accession>A0AAY4BV21</accession>
<feature type="region of interest" description="Disordered" evidence="6">
    <location>
        <begin position="39"/>
        <end position="92"/>
    </location>
</feature>
<dbReference type="GeneTree" id="ENSGT00940000165362"/>
<evidence type="ECO:0000256" key="5">
    <source>
        <dbReference type="ARBA" id="ARBA00023180"/>
    </source>
</evidence>
<dbReference type="FunFam" id="3.40.50.1820:FF:000003">
    <property type="entry name" value="Dipeptidyl peptidase 4"/>
    <property type="match status" value="1"/>
</dbReference>
<keyword evidence="3" id="KW-0645">Protease</keyword>
<dbReference type="PANTHER" id="PTHR11731">
    <property type="entry name" value="PROTEASE FAMILY S9B,C DIPEPTIDYL-PEPTIDASE IV-RELATED"/>
    <property type="match status" value="1"/>
</dbReference>
<keyword evidence="4" id="KW-0378">Hydrolase</keyword>
<evidence type="ECO:0000256" key="1">
    <source>
        <dbReference type="ARBA" id="ARBA00004341"/>
    </source>
</evidence>
<reference evidence="10" key="2">
    <citation type="submission" date="2025-08" db="UniProtKB">
        <authorList>
            <consortium name="Ensembl"/>
        </authorList>
    </citation>
    <scope>IDENTIFICATION</scope>
</reference>
<feature type="domain" description="Dipeptidylpeptidase IV N-terminal" evidence="8">
    <location>
        <begin position="163"/>
        <end position="521"/>
    </location>
</feature>
<dbReference type="Gene3D" id="3.40.50.1820">
    <property type="entry name" value="alpha/beta hydrolase"/>
    <property type="match status" value="1"/>
</dbReference>
<dbReference type="GO" id="GO:0031258">
    <property type="term" value="C:lamellipodium membrane"/>
    <property type="evidence" value="ECO:0007669"/>
    <property type="project" value="UniProtKB-SubCell"/>
</dbReference>
<dbReference type="PROSITE" id="PS00708">
    <property type="entry name" value="PRO_ENDOPEP_SER"/>
    <property type="match status" value="1"/>
</dbReference>
<dbReference type="PANTHER" id="PTHR11731:SF204">
    <property type="entry name" value="DIPEPTIDYL PEPTIDASE 4"/>
    <property type="match status" value="1"/>
</dbReference>
<dbReference type="InterPro" id="IPR001375">
    <property type="entry name" value="Peptidase_S9_cat"/>
</dbReference>
<feature type="domain" description="Dipeptidyl peptidase 4 low complexity region" evidence="9">
    <location>
        <begin position="94"/>
        <end position="114"/>
    </location>
</feature>
<name>A0AAY4BV21_9TELE</name>
<dbReference type="SUPFAM" id="SSF53474">
    <property type="entry name" value="alpha/beta-Hydrolases"/>
    <property type="match status" value="1"/>
</dbReference>
<dbReference type="InterPro" id="IPR040522">
    <property type="entry name" value="DPPIV_rep"/>
</dbReference>
<evidence type="ECO:0000259" key="8">
    <source>
        <dbReference type="Pfam" id="PF00930"/>
    </source>
</evidence>
<dbReference type="InterPro" id="IPR050278">
    <property type="entry name" value="Serine_Prot_S9B/DPPIV"/>
</dbReference>
<dbReference type="Pfam" id="PF18811">
    <property type="entry name" value="DPPIV_rep"/>
    <property type="match status" value="1"/>
</dbReference>
<evidence type="ECO:0000259" key="7">
    <source>
        <dbReference type="Pfam" id="PF00326"/>
    </source>
</evidence>
<comment type="subcellular location">
    <subcellularLocation>
        <location evidence="1">Cell projection</location>
        <location evidence="1">Invadopodium membrane</location>
        <topology evidence="1">Single-pass type II membrane protein</topology>
    </subcellularLocation>
    <subcellularLocation>
        <location evidence="2">Cell projection</location>
        <location evidence="2">Lamellipodium membrane</location>
        <topology evidence="2">Single-pass type II membrane protein</topology>
    </subcellularLocation>
</comment>
<evidence type="ECO:0000256" key="2">
    <source>
        <dbReference type="ARBA" id="ARBA00004485"/>
    </source>
</evidence>
<dbReference type="InterPro" id="IPR029058">
    <property type="entry name" value="AB_hydrolase_fold"/>
</dbReference>
<dbReference type="Pfam" id="PF00326">
    <property type="entry name" value="Peptidase_S9"/>
    <property type="match status" value="1"/>
</dbReference>
<evidence type="ECO:0008006" key="12">
    <source>
        <dbReference type="Google" id="ProtNLM"/>
    </source>
</evidence>
<evidence type="ECO:0000256" key="4">
    <source>
        <dbReference type="ARBA" id="ARBA00022801"/>
    </source>
</evidence>
<dbReference type="SUPFAM" id="SSF82171">
    <property type="entry name" value="DPP6 N-terminal domain-like"/>
    <property type="match status" value="1"/>
</dbReference>
<feature type="domain" description="Peptidase S9 prolyl oligopeptidase catalytic" evidence="7">
    <location>
        <begin position="604"/>
        <end position="804"/>
    </location>
</feature>
<dbReference type="GeneID" id="114796680"/>
<protein>
    <recommendedName>
        <fullName evidence="12">Dipeptidyl-peptidase IV</fullName>
    </recommendedName>
</protein>
<organism evidence="10 11">
    <name type="scientific">Denticeps clupeoides</name>
    <name type="common">denticle herring</name>
    <dbReference type="NCBI Taxonomy" id="299321"/>
    <lineage>
        <taxon>Eukaryota</taxon>
        <taxon>Metazoa</taxon>
        <taxon>Chordata</taxon>
        <taxon>Craniata</taxon>
        <taxon>Vertebrata</taxon>
        <taxon>Euteleostomi</taxon>
        <taxon>Actinopterygii</taxon>
        <taxon>Neopterygii</taxon>
        <taxon>Teleostei</taxon>
        <taxon>Clupei</taxon>
        <taxon>Clupeiformes</taxon>
        <taxon>Denticipitoidei</taxon>
        <taxon>Denticipitidae</taxon>
        <taxon>Denticeps</taxon>
    </lineage>
</organism>
<evidence type="ECO:0000259" key="9">
    <source>
        <dbReference type="Pfam" id="PF18811"/>
    </source>
</evidence>
<dbReference type="Ensembl" id="ENSDCDT00010030595.1">
    <property type="protein sequence ID" value="ENSDCDP00010024689.1"/>
    <property type="gene ID" value="ENSDCDG00010009382.1"/>
</dbReference>
<sequence>MSERTRFVRRNDTQISLEKFVRNLSPVASHPRQRACARPRSLRDRSHILQPRVGRKPESVRGFDAAAARDYANEPRTGRVEKRNPDRRHGDHSASKRLFTFADYFNDTIRYKKYGVYWISDSEYLHKAKDGNVFLHNVETRELSLFLSNTTFSQVDATDYIVSADRKFVSLESNYTKKWRHSYTASFVLFNLEASSFVTQDIPQAVQYLAFAPTGNMLAYVWRYNIYLKQSAATAPIQVTQNGEENRILNGVPDWAYEEEVFASSEAMWWSTTGKFLAYLELNDTSVHTIDYPWFGSGQYPETIAIPYPKAGSTIPKAKLFVIDSANPLKRVEVVVPTFFGSGDHYLSSVTWVTDERVAVQWLKRRQNHVLLQIYDFDGSNWTAKSKFEQMSKTGWIGQYNPARPFFAEDKISFYRVMSDSKGYKHIHYITNGKAMPITSGTWEVMYISKLTSSAIYFISNEHMGRPGQRNLYKITIAGGHSAPQCLTCTLHPERCQYNLGYVFSQMGSYVRMDCYGPGVPLFSLLNNKGSEIQILEDNSELESILKEFHRPTTQRGTFRVAGFDLWYQMMLPPNFDKSKKYPLLIYVYGGPASQTTDFSFRLGWSTYLASTEGVIVANFDGRGSGYQGDEVMHAIYQRLGTYEVEDQISAVRKFIDMGFIDTERIAIWGWSYGGYVTSMALGAGTGLFKCGIAVAPVAKWDYYDAVYTERYMSRPDENVDGYKNSTVMSRAKNFQSVEYLLIHGTADDNVHFQQAAQISKALVDEKVDFEAMWYTDKDHTLAGSARYHVYNHMTHFLQKCFAKTK</sequence>
<dbReference type="GO" id="GO:0004252">
    <property type="term" value="F:serine-type endopeptidase activity"/>
    <property type="evidence" value="ECO:0007669"/>
    <property type="project" value="InterPro"/>
</dbReference>
<dbReference type="GO" id="GO:0006508">
    <property type="term" value="P:proteolysis"/>
    <property type="evidence" value="ECO:0007669"/>
    <property type="project" value="UniProtKB-KW"/>
</dbReference>
<dbReference type="RefSeq" id="XP_028846924.1">
    <property type="nucleotide sequence ID" value="XM_028991091.1"/>
</dbReference>
<dbReference type="AlphaFoldDB" id="A0AAY4BV21"/>
<reference evidence="10 11" key="1">
    <citation type="submission" date="2020-06" db="EMBL/GenBank/DDBJ databases">
        <authorList>
            <consortium name="Wellcome Sanger Institute Data Sharing"/>
        </authorList>
    </citation>
    <scope>NUCLEOTIDE SEQUENCE [LARGE SCALE GENOMIC DNA]</scope>
</reference>
<keyword evidence="5" id="KW-0325">Glycoprotein</keyword>
<evidence type="ECO:0000256" key="6">
    <source>
        <dbReference type="SAM" id="MobiDB-lite"/>
    </source>
</evidence>